<protein>
    <submittedName>
        <fullName evidence="6">ATP-binding cassette domain-containing protein</fullName>
    </submittedName>
</protein>
<dbReference type="SUPFAM" id="SSF52540">
    <property type="entry name" value="P-loop containing nucleoside triphosphate hydrolases"/>
    <property type="match status" value="1"/>
</dbReference>
<dbReference type="PANTHER" id="PTHR34595:SF7">
    <property type="entry name" value="SLL1039 PROTEIN"/>
    <property type="match status" value="1"/>
</dbReference>
<dbReference type="Gene3D" id="3.40.50.11290">
    <property type="match status" value="1"/>
</dbReference>
<evidence type="ECO:0000313" key="6">
    <source>
        <dbReference type="EMBL" id="TDK48956.1"/>
    </source>
</evidence>
<evidence type="ECO:0000256" key="2">
    <source>
        <dbReference type="ARBA" id="ARBA00022840"/>
    </source>
</evidence>
<dbReference type="Gene3D" id="3.40.50.300">
    <property type="entry name" value="P-loop containing nucleotide triphosphate hydrolases"/>
    <property type="match status" value="1"/>
</dbReference>
<gene>
    <name evidence="6" type="ORF">E1832_09190</name>
</gene>
<feature type="compositionally biased region" description="Gly residues" evidence="3">
    <location>
        <begin position="549"/>
        <end position="561"/>
    </location>
</feature>
<dbReference type="GO" id="GO:0016887">
    <property type="term" value="F:ATP hydrolysis activity"/>
    <property type="evidence" value="ECO:0007669"/>
    <property type="project" value="InterPro"/>
</dbReference>
<dbReference type="Pfam" id="PF04069">
    <property type="entry name" value="OpuAC"/>
    <property type="match status" value="1"/>
</dbReference>
<dbReference type="OrthoDB" id="9804079at2"/>
<dbReference type="GO" id="GO:0042597">
    <property type="term" value="C:periplasmic space"/>
    <property type="evidence" value="ECO:0007669"/>
    <property type="project" value="InterPro"/>
</dbReference>
<evidence type="ECO:0000256" key="1">
    <source>
        <dbReference type="ARBA" id="ARBA00022741"/>
    </source>
</evidence>
<dbReference type="GO" id="GO:0033265">
    <property type="term" value="F:choline binding"/>
    <property type="evidence" value="ECO:0007669"/>
    <property type="project" value="InterPro"/>
</dbReference>
<dbReference type="PANTHER" id="PTHR34595">
    <property type="entry name" value="BLR5612 PROTEIN"/>
    <property type="match status" value="1"/>
</dbReference>
<organism evidence="6 7">
    <name type="scientific">Antarcticimicrobium luteum</name>
    <dbReference type="NCBI Taxonomy" id="2547397"/>
    <lineage>
        <taxon>Bacteria</taxon>
        <taxon>Pseudomonadati</taxon>
        <taxon>Pseudomonadota</taxon>
        <taxon>Alphaproteobacteria</taxon>
        <taxon>Rhodobacterales</taxon>
        <taxon>Paracoccaceae</taxon>
        <taxon>Antarcticimicrobium</taxon>
    </lineage>
</organism>
<keyword evidence="4" id="KW-0732">Signal</keyword>
<keyword evidence="2 6" id="KW-0067">ATP-binding</keyword>
<keyword evidence="7" id="KW-1185">Reference proteome</keyword>
<dbReference type="PROSITE" id="PS00211">
    <property type="entry name" value="ABC_TRANSPORTER_1"/>
    <property type="match status" value="1"/>
</dbReference>
<dbReference type="Proteomes" id="UP000295301">
    <property type="component" value="Unassembled WGS sequence"/>
</dbReference>
<name>A0A4R5VBE4_9RHOB</name>
<feature type="chain" id="PRO_5020760956" evidence="4">
    <location>
        <begin position="20"/>
        <end position="1096"/>
    </location>
</feature>
<comment type="caution">
    <text evidence="6">The sequence shown here is derived from an EMBL/GenBank/DDBJ whole genome shotgun (WGS) entry which is preliminary data.</text>
</comment>
<dbReference type="SUPFAM" id="SSF53850">
    <property type="entry name" value="Periplasmic binding protein-like II"/>
    <property type="match status" value="1"/>
</dbReference>
<evidence type="ECO:0000259" key="5">
    <source>
        <dbReference type="PROSITE" id="PS50893"/>
    </source>
</evidence>
<feature type="domain" description="ABC transporter" evidence="5">
    <location>
        <begin position="225"/>
        <end position="474"/>
    </location>
</feature>
<accession>A0A4R5VBE4</accession>
<feature type="region of interest" description="Disordered" evidence="3">
    <location>
        <begin position="547"/>
        <end position="572"/>
    </location>
</feature>
<keyword evidence="1" id="KW-0547">Nucleotide-binding</keyword>
<dbReference type="InterPro" id="IPR025841">
    <property type="entry name" value="CP_ATPgrasp_2"/>
</dbReference>
<evidence type="ECO:0000256" key="3">
    <source>
        <dbReference type="SAM" id="MobiDB-lite"/>
    </source>
</evidence>
<dbReference type="GO" id="GO:0022857">
    <property type="term" value="F:transmembrane transporter activity"/>
    <property type="evidence" value="ECO:0007669"/>
    <property type="project" value="InterPro"/>
</dbReference>
<dbReference type="InterPro" id="IPR027417">
    <property type="entry name" value="P-loop_NTPase"/>
</dbReference>
<evidence type="ECO:0000313" key="7">
    <source>
        <dbReference type="Proteomes" id="UP000295301"/>
    </source>
</evidence>
<proteinExistence type="predicted"/>
<dbReference type="AlphaFoldDB" id="A0A4R5VBE4"/>
<dbReference type="Pfam" id="PF14403">
    <property type="entry name" value="CP_ATPgrasp_2"/>
    <property type="match status" value="1"/>
</dbReference>
<dbReference type="InterPro" id="IPR003593">
    <property type="entry name" value="AAA+_ATPase"/>
</dbReference>
<feature type="signal peptide" evidence="4">
    <location>
        <begin position="1"/>
        <end position="19"/>
    </location>
</feature>
<dbReference type="EMBL" id="SMUV01000062">
    <property type="protein sequence ID" value="TDK48956.1"/>
    <property type="molecule type" value="Genomic_DNA"/>
</dbReference>
<sequence>MFRLSISALALAAMTSAAAAADCDSVTFSDVGWTDITATTAATTTVLEALGYDTDVKVLSVPVTYTSLAKGDIDVFLGNWMPTMEGDIAPYREAGTVDTVRANLEGAKYTLATNKAGADLGITSFGAIATQAEALDSTIYGIEPGNDGNRLIMDMIADDAFGLKGFEVKESSEQGMLAQVARSDRKGDPIIFLGWEPHPMNANFEMTYLSGGDDWFGPNYGGATVYTNTSAGYVAACPNVGKLLSNLEFSLAMENEIMGEILVLMGLSGSGKSTLLRAVNALNPVARGRVLVNDGQDMVDVTAADAATLRRMRQNQIAMVFQQFGLLPWRSVRENVGLGLELSGVPKDERAERVDRQLALVGLSDWGDRKVGELSGGMQQRVGLARAFATEAPILLMDEPFSALDPLIRTRLQDELLDLQKDLKRTIIFVSHDLDEAFKIGNRIAIMEGGRIVQCGTPQQIFSDPANDYVADFVAHMNPLGVLCARDVMQPLSGTHQLTVPADAQIQDVMVQVIETGRPVGVTEGGEVLGEITKDGVLAKLLDPRGCRDGGGQDGGGGAAPGGWPRAGESKPCPGTVSVVSLNRRRVAREMSAFRPRRRIAAPPLRGLLANLFRSAADRLMDKSDRFFDEMFSGPETARPPYEGYCQWFNGEELRGLRRKSLEAEAFFRRIGITFNVYGQDEADERLIPFDIVPRIISAREWAKLERGIEQRVRAINAFLHDIYHRQEILRAGRIPEHIIAGNEAFLPQMMGVNPPGGVYTHIVGVDLVRTGEDEFFVLEDNARTPSGVSYMLENRETMLQMFPELFTRLNVRPVSTYPQLLRRSLSDCAPLNSPNDRPVVAVLTPGIHNSAYFEHAFLADRMGAELVESTDLRIEKGRVAMRTTQGFQPIDVLYRRVDDEYLDPLNFNPESLLGVPGIMDVYRAGNITLANAPGTGIADDKALYSYMPDIIEFYTGEPAILPNVPTWRCSEPDALAYVLEHLSELVVKEVHGSGGYGMLVGPVASKKEIAAFERKLRARPANYIAQPTLALSTVPILTKAGLAPRHVDLRPFVLVSPNRIDMTPGGLTRVALKQGSLVVNSSQGGGTKDTWVLGD</sequence>
<dbReference type="CDD" id="cd13640">
    <property type="entry name" value="PBP2_ChoX"/>
    <property type="match status" value="1"/>
</dbReference>
<dbReference type="GO" id="GO:0005524">
    <property type="term" value="F:ATP binding"/>
    <property type="evidence" value="ECO:0007669"/>
    <property type="project" value="UniProtKB-KW"/>
</dbReference>
<dbReference type="Gene3D" id="3.40.190.10">
    <property type="entry name" value="Periplasmic binding protein-like II"/>
    <property type="match status" value="1"/>
</dbReference>
<dbReference type="Gene3D" id="3.40.190.100">
    <property type="entry name" value="Glycine betaine-binding periplasmic protein, domain 2"/>
    <property type="match status" value="1"/>
</dbReference>
<dbReference type="GO" id="GO:0043190">
    <property type="term" value="C:ATP-binding cassette (ABC) transporter complex"/>
    <property type="evidence" value="ECO:0007669"/>
    <property type="project" value="InterPro"/>
</dbReference>
<dbReference type="InterPro" id="IPR017783">
    <property type="entry name" value="ABC_choline_sub-bd"/>
</dbReference>
<dbReference type="SUPFAM" id="SSF56059">
    <property type="entry name" value="Glutathione synthetase ATP-binding domain-like"/>
    <property type="match status" value="1"/>
</dbReference>
<dbReference type="PROSITE" id="PS50893">
    <property type="entry name" value="ABC_TRANSPORTER_2"/>
    <property type="match status" value="1"/>
</dbReference>
<dbReference type="SMART" id="SM00382">
    <property type="entry name" value="AAA"/>
    <property type="match status" value="1"/>
</dbReference>
<dbReference type="GO" id="GO:0015871">
    <property type="term" value="P:choline transport"/>
    <property type="evidence" value="ECO:0007669"/>
    <property type="project" value="InterPro"/>
</dbReference>
<dbReference type="InterPro" id="IPR003439">
    <property type="entry name" value="ABC_transporter-like_ATP-bd"/>
</dbReference>
<reference evidence="6 7" key="1">
    <citation type="submission" date="2019-03" db="EMBL/GenBank/DDBJ databases">
        <title>Ruegeria lutea sp. nov., a novel strain, isolated from marine sediment, the Masan Bay, South Korea.</title>
        <authorList>
            <person name="Kim J."/>
            <person name="Kim D.-Y."/>
            <person name="Lee S.-S."/>
        </authorList>
    </citation>
    <scope>NUCLEOTIDE SEQUENCE [LARGE SCALE GENOMIC DNA]</scope>
    <source>
        <strain evidence="6 7">318-1</strain>
    </source>
</reference>
<evidence type="ECO:0000256" key="4">
    <source>
        <dbReference type="SAM" id="SignalP"/>
    </source>
</evidence>
<dbReference type="Gene3D" id="3.30.1490.270">
    <property type="match status" value="1"/>
</dbReference>
<dbReference type="InterPro" id="IPR017871">
    <property type="entry name" value="ABC_transporter-like_CS"/>
</dbReference>
<dbReference type="InterPro" id="IPR007210">
    <property type="entry name" value="ABC_Gly_betaine_transp_sub-bd"/>
</dbReference>
<dbReference type="InterPro" id="IPR051680">
    <property type="entry name" value="ATP-dep_Glu-Cys_Ligase-2"/>
</dbReference>